<dbReference type="KEGG" id="cnc:CNE_1c12050"/>
<name>G0ER42_CUPNN</name>
<organism evidence="1 2">
    <name type="scientific">Cupriavidus necator (strain ATCC 43291 / DSM 13513 / CCUG 52238 / LMG 8453 / N-1)</name>
    <name type="common">Ralstonia eutropha</name>
    <dbReference type="NCBI Taxonomy" id="1042878"/>
    <lineage>
        <taxon>Bacteria</taxon>
        <taxon>Pseudomonadati</taxon>
        <taxon>Pseudomonadota</taxon>
        <taxon>Betaproteobacteria</taxon>
        <taxon>Burkholderiales</taxon>
        <taxon>Burkholderiaceae</taxon>
        <taxon>Cupriavidus</taxon>
    </lineage>
</organism>
<protein>
    <submittedName>
        <fullName evidence="1">Uncharacterized protein</fullName>
    </submittedName>
</protein>
<evidence type="ECO:0000313" key="2">
    <source>
        <dbReference type="Proteomes" id="UP000006798"/>
    </source>
</evidence>
<dbReference type="HOGENOM" id="CLU_596717_0_0_4"/>
<dbReference type="GeneID" id="34310875"/>
<proteinExistence type="predicted"/>
<gene>
    <name evidence="1" type="ordered locus">CNE_1c12050</name>
</gene>
<dbReference type="Gene3D" id="2.60.120.200">
    <property type="match status" value="1"/>
</dbReference>
<dbReference type="InterPro" id="IPR013320">
    <property type="entry name" value="ConA-like_dom_sf"/>
</dbReference>
<dbReference type="AlphaFoldDB" id="G0ER42"/>
<dbReference type="Proteomes" id="UP000006798">
    <property type="component" value="Chromosome 1"/>
</dbReference>
<dbReference type="SUPFAM" id="SSF49899">
    <property type="entry name" value="Concanavalin A-like lectins/glucanases"/>
    <property type="match status" value="1"/>
</dbReference>
<sequence length="398" mass="40490">MLVNKAFSDLITFTRASPAWRFNASGILVQDAANTPRVDCDPLALQPRGLLLEEGRTNLITYSAGLENAAWSKSNCTVTPAAGVAPDGTTSACKVIGASGASARYLASAAATASNALVVGSIFAKAGEHSKFRLNLTNFASDSRGVYVDLATGAIYQTDTSGSDFTGISGSMTSVGGGWYRCVVLALKGAANSVVRLAIDPKDNSGAASGDGTSGIYAWGGQLELGAFPTSYVPTTSAAVARAADAASITDLTKIGLNPVQGTLYAEFVAPNMTVAANQSIFSLSDGTTANRIQPFINAGVLTTRVTTAGVAADFTSAISGASAVHKLAIGCAAGSAALSVDGGAAAQTSPTAFPAVSRLYLGSTFDGLGFFLNGYLRALRYYPRKLSNAELQALTAA</sequence>
<evidence type="ECO:0000313" key="1">
    <source>
        <dbReference type="EMBL" id="AEI76560.1"/>
    </source>
</evidence>
<dbReference type="RefSeq" id="WP_013956213.1">
    <property type="nucleotide sequence ID" value="NC_015726.1"/>
</dbReference>
<dbReference type="EMBL" id="CP002877">
    <property type="protein sequence ID" value="AEI76560.1"/>
    <property type="molecule type" value="Genomic_DNA"/>
</dbReference>
<reference evidence="1 2" key="1">
    <citation type="journal article" date="2011" name="J. Bacteriol.">
        <title>Complete genome sequence of the type strain Cupriavidus necator N-1.</title>
        <authorList>
            <person name="Poehlein A."/>
            <person name="Kusian B."/>
            <person name="Friedrich B."/>
            <person name="Daniel R."/>
            <person name="Bowien B."/>
        </authorList>
    </citation>
    <scope>NUCLEOTIDE SEQUENCE [LARGE SCALE GENOMIC DNA]</scope>
    <source>
        <strain evidence="2">ATCC 43291 / DSM 13513 / CCUG 52238 / LMG 8453 / N-1</strain>
    </source>
</reference>
<accession>G0ER42</accession>